<reference evidence="1 2" key="1">
    <citation type="submission" date="2021-04" db="EMBL/GenBank/DDBJ databases">
        <title>The Hidden Diversity of Double-Stranded DNA Phages in the Symbiotic Bacterium Rhizobium.</title>
        <authorList>
            <person name="Santamaria R.I."/>
            <person name="Bustos P."/>
            <person name="Cauwenberghe J.V."/>
            <person name="Gonzalez V."/>
        </authorList>
    </citation>
    <scope>NUCLEOTIDE SEQUENCE [LARGE SCALE GENOMIC DNA]</scope>
</reference>
<name>A0AAE8AWN6_9CAUD</name>
<keyword evidence="2" id="KW-1185">Reference proteome</keyword>
<dbReference type="GeneID" id="77934202"/>
<dbReference type="RefSeq" id="YP_010658259.1">
    <property type="nucleotide sequence ID" value="NC_070855.1"/>
</dbReference>
<evidence type="ECO:0000313" key="1">
    <source>
        <dbReference type="EMBL" id="QXV74721.1"/>
    </source>
</evidence>
<dbReference type="KEGG" id="vg:77934202"/>
<organism evidence="1 2">
    <name type="scientific">Rhizobium phage RHEph22</name>
    <dbReference type="NCBI Taxonomy" id="2836135"/>
    <lineage>
        <taxon>Viruses</taxon>
        <taxon>Duplodnaviria</taxon>
        <taxon>Heunggongvirae</taxon>
        <taxon>Uroviricota</taxon>
        <taxon>Caudoviricetes</taxon>
        <taxon>Schitoviridae</taxon>
        <taxon>Demetervirinae</taxon>
        <taxon>Acanvirus</taxon>
        <taxon>Acanvirus Rheph22</taxon>
    </lineage>
</organism>
<protein>
    <submittedName>
        <fullName evidence="1">Uncharacterized protein</fullName>
    </submittedName>
</protein>
<proteinExistence type="predicted"/>
<sequence>MVKKVQEEVSNDKEPGEKSTAALVISGYTFVIGNTKNGEVTLRLNEINDEIYMSPSEAMMLSYALRHAVEEMVL</sequence>
<dbReference type="EMBL" id="MW980071">
    <property type="protein sequence ID" value="QXV74721.1"/>
    <property type="molecule type" value="Genomic_DNA"/>
</dbReference>
<dbReference type="Proteomes" id="UP000828722">
    <property type="component" value="Segment"/>
</dbReference>
<evidence type="ECO:0000313" key="2">
    <source>
        <dbReference type="Proteomes" id="UP000828722"/>
    </source>
</evidence>
<accession>A0AAE8AWN6</accession>